<sequence>MQLKNWRHRDTHRAQERFGFAGVVCKSEAEREMATGDDDAPPDAPQQPYEILERGEIYFFYRPKVSVEEPHSRDDVQHMYLVLRPEVAAGERGAVEEKQSSDSGKEGKFRHDELKEKEEIKSDSEEGVEKKKKEKKKMKKKKSSTAVKPEPAADELRQKAEEEVKAEVSDSAQNEVSQNSRKNGAVEEGKHGGDGAEKIEIGKKPLFRYIVMGRKSLPETTKRTRPYWGFVELVTTNPDDLKKMLAAEEYETKTRGHRVNPAARPVGEGVYTLVHHHSGTRTDTRLVYKLEYPGPHKKHEPQDALNIEDQASYIIQIKNPEQPAPPSTGIGSKRRALFPAHLQAKFGSRRFVPADPPDFLNYEGAEFILIPASSADIEPELGVEIETSDSVNKNDDGLIEILGLSKDSKRIRPLIDGVWA</sequence>
<organism evidence="1 2">
    <name type="scientific">Sphagnum magellanicum</name>
    <dbReference type="NCBI Taxonomy" id="128215"/>
    <lineage>
        <taxon>Eukaryota</taxon>
        <taxon>Viridiplantae</taxon>
        <taxon>Streptophyta</taxon>
        <taxon>Embryophyta</taxon>
        <taxon>Bryophyta</taxon>
        <taxon>Sphagnophytina</taxon>
        <taxon>Sphagnopsida</taxon>
        <taxon>Sphagnales</taxon>
        <taxon>Sphagnaceae</taxon>
        <taxon>Sphagnum</taxon>
    </lineage>
</organism>
<proteinExistence type="predicted"/>
<gene>
    <name evidence="1" type="ORF">CY35_07G048000</name>
</gene>
<name>A0ACB8HKQ4_9BRYO</name>
<comment type="caution">
    <text evidence="1">The sequence shown here is derived from an EMBL/GenBank/DDBJ whole genome shotgun (WGS) entry which is preliminary data.</text>
</comment>
<evidence type="ECO:0000313" key="2">
    <source>
        <dbReference type="Proteomes" id="UP000828922"/>
    </source>
</evidence>
<dbReference type="Proteomes" id="UP000828922">
    <property type="component" value="Linkage Group LG07"/>
</dbReference>
<keyword evidence="2" id="KW-1185">Reference proteome</keyword>
<dbReference type="EMBL" id="CM038913">
    <property type="protein sequence ID" value="KAH9556781.1"/>
    <property type="molecule type" value="Genomic_DNA"/>
</dbReference>
<accession>A0ACB8HKQ4</accession>
<reference evidence="2" key="1">
    <citation type="journal article" date="2022" name="New Phytol.">
        <title>Phylogenomic structure and speciation in an emerging model: the Sphagnum magellanicum complex (Bryophyta).</title>
        <authorList>
            <person name="Shaw A.J."/>
            <person name="Piatkowski B."/>
            <person name="Duffy A.M."/>
            <person name="Aguero B."/>
            <person name="Imwattana K."/>
            <person name="Nieto-Lugilde M."/>
            <person name="Healey A."/>
            <person name="Weston D.J."/>
            <person name="Patel M.N."/>
            <person name="Schmutz J."/>
            <person name="Grimwood J."/>
            <person name="Yavitt J.B."/>
            <person name="Hassel K."/>
            <person name="Stenoien H.K."/>
            <person name="Flatberg K.I."/>
            <person name="Bickford C.P."/>
            <person name="Hicks K.A."/>
        </authorList>
    </citation>
    <scope>NUCLEOTIDE SEQUENCE [LARGE SCALE GENOMIC DNA]</scope>
</reference>
<protein>
    <submittedName>
        <fullName evidence="1">Uncharacterized protein</fullName>
    </submittedName>
</protein>
<evidence type="ECO:0000313" key="1">
    <source>
        <dbReference type="EMBL" id="KAH9556781.1"/>
    </source>
</evidence>